<feature type="domain" description="USP" evidence="4">
    <location>
        <begin position="108"/>
        <end position="412"/>
    </location>
</feature>
<dbReference type="GO" id="GO:0005634">
    <property type="term" value="C:nucleus"/>
    <property type="evidence" value="ECO:0007669"/>
    <property type="project" value="TreeGrafter"/>
</dbReference>
<dbReference type="Proteomes" id="UP000245207">
    <property type="component" value="Unassembled WGS sequence"/>
</dbReference>
<feature type="region of interest" description="Disordered" evidence="3">
    <location>
        <begin position="852"/>
        <end position="913"/>
    </location>
</feature>
<dbReference type="PROSITE" id="PS00973">
    <property type="entry name" value="USP_2"/>
    <property type="match status" value="1"/>
</dbReference>
<dbReference type="FunFam" id="3.90.70.10:FF:000078">
    <property type="entry name" value="Ubiquitin carboxyl-terminal hydrolase 23"/>
    <property type="match status" value="1"/>
</dbReference>
<dbReference type="GO" id="GO:0004843">
    <property type="term" value="F:cysteine-type deubiquitinase activity"/>
    <property type="evidence" value="ECO:0007669"/>
    <property type="project" value="UniProtKB-UniRule"/>
</dbReference>
<evidence type="ECO:0000313" key="5">
    <source>
        <dbReference type="EMBL" id="PWA53487.1"/>
    </source>
</evidence>
<feature type="region of interest" description="Disordered" evidence="3">
    <location>
        <begin position="679"/>
        <end position="708"/>
    </location>
</feature>
<dbReference type="InterPro" id="IPR018200">
    <property type="entry name" value="USP_CS"/>
</dbReference>
<dbReference type="AlphaFoldDB" id="A0A2U1LWX4"/>
<protein>
    <recommendedName>
        <fullName evidence="2">Ubiquitin carboxyl-terminal hydrolase</fullName>
        <ecNumber evidence="2">3.4.19.12</ecNumber>
    </recommendedName>
</protein>
<dbReference type="PANTHER" id="PTHR24006:SF663">
    <property type="entry name" value="UBIQUITIN CARBOXYL-TERMINAL HYDROLASE 23"/>
    <property type="match status" value="1"/>
</dbReference>
<gene>
    <name evidence="5" type="ORF">CTI12_AA444760</name>
</gene>
<keyword evidence="2" id="KW-0833">Ubl conjugation pathway</keyword>
<dbReference type="InterPro" id="IPR028889">
    <property type="entry name" value="USP"/>
</dbReference>
<dbReference type="OrthoDB" id="420187at2759"/>
<dbReference type="SUPFAM" id="SSF54001">
    <property type="entry name" value="Cysteine proteinases"/>
    <property type="match status" value="1"/>
</dbReference>
<dbReference type="EC" id="3.4.19.12" evidence="2"/>
<evidence type="ECO:0000256" key="1">
    <source>
        <dbReference type="ARBA" id="ARBA00009085"/>
    </source>
</evidence>
<feature type="compositionally biased region" description="Polar residues" evidence="3">
    <location>
        <begin position="515"/>
        <end position="549"/>
    </location>
</feature>
<feature type="region of interest" description="Disordered" evidence="3">
    <location>
        <begin position="42"/>
        <end position="83"/>
    </location>
</feature>
<keyword evidence="2" id="KW-0378">Hydrolase</keyword>
<evidence type="ECO:0000256" key="3">
    <source>
        <dbReference type="SAM" id="MobiDB-lite"/>
    </source>
</evidence>
<organism evidence="5 6">
    <name type="scientific">Artemisia annua</name>
    <name type="common">Sweet wormwood</name>
    <dbReference type="NCBI Taxonomy" id="35608"/>
    <lineage>
        <taxon>Eukaryota</taxon>
        <taxon>Viridiplantae</taxon>
        <taxon>Streptophyta</taxon>
        <taxon>Embryophyta</taxon>
        <taxon>Tracheophyta</taxon>
        <taxon>Spermatophyta</taxon>
        <taxon>Magnoliopsida</taxon>
        <taxon>eudicotyledons</taxon>
        <taxon>Gunneridae</taxon>
        <taxon>Pentapetalae</taxon>
        <taxon>asterids</taxon>
        <taxon>campanulids</taxon>
        <taxon>Asterales</taxon>
        <taxon>Asteraceae</taxon>
        <taxon>Asteroideae</taxon>
        <taxon>Anthemideae</taxon>
        <taxon>Artemisiinae</taxon>
        <taxon>Artemisia</taxon>
    </lineage>
</organism>
<feature type="compositionally biased region" description="Polar residues" evidence="3">
    <location>
        <begin position="1"/>
        <end position="10"/>
    </location>
</feature>
<comment type="caution">
    <text evidence="5">The sequence shown here is derived from an EMBL/GenBank/DDBJ whole genome shotgun (WGS) entry which is preliminary data.</text>
</comment>
<dbReference type="EMBL" id="PKPP01007405">
    <property type="protein sequence ID" value="PWA53487.1"/>
    <property type="molecule type" value="Genomic_DNA"/>
</dbReference>
<dbReference type="PANTHER" id="PTHR24006">
    <property type="entry name" value="UBIQUITIN CARBOXYL-TERMINAL HYDROLASE"/>
    <property type="match status" value="1"/>
</dbReference>
<dbReference type="GO" id="GO:0016579">
    <property type="term" value="P:protein deubiquitination"/>
    <property type="evidence" value="ECO:0007669"/>
    <property type="project" value="InterPro"/>
</dbReference>
<feature type="compositionally biased region" description="Basic and acidic residues" evidence="3">
    <location>
        <begin position="421"/>
        <end position="431"/>
    </location>
</feature>
<feature type="compositionally biased region" description="Basic residues" evidence="3">
    <location>
        <begin position="894"/>
        <end position="905"/>
    </location>
</feature>
<evidence type="ECO:0000256" key="2">
    <source>
        <dbReference type="RuleBase" id="RU366025"/>
    </source>
</evidence>
<feature type="region of interest" description="Disordered" evidence="3">
    <location>
        <begin position="1"/>
        <end position="30"/>
    </location>
</feature>
<comment type="similarity">
    <text evidence="1 2">Belongs to the peptidase C19 family.</text>
</comment>
<feature type="compositionally biased region" description="Polar residues" evidence="3">
    <location>
        <begin position="435"/>
        <end position="457"/>
    </location>
</feature>
<feature type="compositionally biased region" description="Polar residues" evidence="3">
    <location>
        <begin position="58"/>
        <end position="69"/>
    </location>
</feature>
<keyword evidence="6" id="KW-1185">Reference proteome</keyword>
<keyword evidence="2 5" id="KW-0645">Protease</keyword>
<feature type="region of interest" description="Disordered" evidence="3">
    <location>
        <begin position="577"/>
        <end position="622"/>
    </location>
</feature>
<evidence type="ECO:0000259" key="4">
    <source>
        <dbReference type="PROSITE" id="PS50235"/>
    </source>
</evidence>
<dbReference type="CDD" id="cd02661">
    <property type="entry name" value="Peptidase_C19E"/>
    <property type="match status" value="1"/>
</dbReference>
<dbReference type="InterPro" id="IPR001394">
    <property type="entry name" value="Peptidase_C19_UCH"/>
</dbReference>
<feature type="compositionally biased region" description="Polar residues" evidence="3">
    <location>
        <begin position="695"/>
        <end position="708"/>
    </location>
</feature>
<comment type="catalytic activity">
    <reaction evidence="2">
        <text>Thiol-dependent hydrolysis of ester, thioester, amide, peptide and isopeptide bonds formed by the C-terminal Gly of ubiquitin (a 76-residue protein attached to proteins as an intracellular targeting signal).</text>
        <dbReference type="EC" id="3.4.19.12"/>
    </reaction>
</comment>
<dbReference type="InterPro" id="IPR050164">
    <property type="entry name" value="Peptidase_C19"/>
</dbReference>
<sequence>MTSTQNPLKNQETQETELQESLEPKSPFRRIEFHLARKPFTGFTKDKGDGTFRIETLNPGQKQVQTQATGSGQNGGGLSGKKREAAEMENGFDPDLCFGITVVKRIGAGLENLGNTCFLNSVLQCLTYTEPLAAYLQSGKHQVTCRKSGFCALCAIQKHVSRALQSSGRSLAPKDLVSNLRCISRTFRNSRQEDAHEYMVNLLESMHKCCLPNGVPSESETAYDRSLVHKIFGGRLRSQVKCMQCNHCSNKYDPFLDLSLEILRADNLYKAFANFTAKEQLDGGAKQYQCQQCKQKVKALKQLTIHKAPNVLTVHLKRFGSHMSGQKIDKKIQFGSTLDLKPFVTGPCDGDLKYTLYGVLVHAGWSTHSGHYYCFVRTSSGMWYSLDDNRVYQVSEKKVFEQKAYMLFYFKDRKNIPVKKTTEAAHQKEKIVMNGTPNGSSTPAEAQMKTNNGSVNGQKSLATVAQKETQMKTKFGSGLSNGHKSAATNSTINVPDAQKEAQMKTGSSNGSSNGQKSFSPVESKETQMNTTSSNGLPNGHNSSATVGTLSKGLTNGALEQTEKKEGLVPKSISETILESSSNSKNGDISPQTATPEDAATKTEKNVKGIGGGKSFVGNSSSDGQKVVAAATTDMVELLKVNGSSVMKALRGKPHKKVKNHLRCKAISMKISSKILMGTKTKKKKNKRNKTVKNLGQENSVNEGPSSSAKIEAQEVVKNLVNEGPSSSVKTEAQEVVKNLVNEGLSSSVKTEAQEVKPSVENRFKERVNENGAVLATTVSSGVPNGSQLEPKGPNHYDGCRGASTQKDMVHMLIRGNDRVARWDDKDSTPSQISETTRPLVLGHIGDEWDEEYDRGKRKKVRMSQNEFDGKNPFQDIANERLKSQTGKQNLSKRPVGKNKQFKKSRFGNAPYRI</sequence>
<feature type="region of interest" description="Disordered" evidence="3">
    <location>
        <begin position="474"/>
        <end position="549"/>
    </location>
</feature>
<proteinExistence type="inferred from homology"/>
<accession>A0A2U1LWX4</accession>
<dbReference type="PROSITE" id="PS00972">
    <property type="entry name" value="USP_1"/>
    <property type="match status" value="1"/>
</dbReference>
<feature type="compositionally biased region" description="Polar residues" evidence="3">
    <location>
        <begin position="478"/>
        <end position="493"/>
    </location>
</feature>
<dbReference type="Pfam" id="PF00443">
    <property type="entry name" value="UCH"/>
    <property type="match status" value="1"/>
</dbReference>
<keyword evidence="2" id="KW-0788">Thiol protease</keyword>
<dbReference type="GO" id="GO:0006508">
    <property type="term" value="P:proteolysis"/>
    <property type="evidence" value="ECO:0007669"/>
    <property type="project" value="UniProtKB-KW"/>
</dbReference>
<reference evidence="5 6" key="1">
    <citation type="journal article" date="2018" name="Mol. Plant">
        <title>The genome of Artemisia annua provides insight into the evolution of Asteraceae family and artemisinin biosynthesis.</title>
        <authorList>
            <person name="Shen Q."/>
            <person name="Zhang L."/>
            <person name="Liao Z."/>
            <person name="Wang S."/>
            <person name="Yan T."/>
            <person name="Shi P."/>
            <person name="Liu M."/>
            <person name="Fu X."/>
            <person name="Pan Q."/>
            <person name="Wang Y."/>
            <person name="Lv Z."/>
            <person name="Lu X."/>
            <person name="Zhang F."/>
            <person name="Jiang W."/>
            <person name="Ma Y."/>
            <person name="Chen M."/>
            <person name="Hao X."/>
            <person name="Li L."/>
            <person name="Tang Y."/>
            <person name="Lv G."/>
            <person name="Zhou Y."/>
            <person name="Sun X."/>
            <person name="Brodelius P.E."/>
            <person name="Rose J.K.C."/>
            <person name="Tang K."/>
        </authorList>
    </citation>
    <scope>NUCLEOTIDE SEQUENCE [LARGE SCALE GENOMIC DNA]</scope>
    <source>
        <strain evidence="6">cv. Huhao1</strain>
        <tissue evidence="5">Leaf</tissue>
    </source>
</reference>
<dbReference type="GO" id="GO:0005829">
    <property type="term" value="C:cytosol"/>
    <property type="evidence" value="ECO:0007669"/>
    <property type="project" value="TreeGrafter"/>
</dbReference>
<dbReference type="Gene3D" id="3.90.70.10">
    <property type="entry name" value="Cysteine proteinases"/>
    <property type="match status" value="1"/>
</dbReference>
<dbReference type="InterPro" id="IPR038765">
    <property type="entry name" value="Papain-like_cys_pep_sf"/>
</dbReference>
<feature type="compositionally biased region" description="Basic residues" evidence="3">
    <location>
        <begin position="679"/>
        <end position="690"/>
    </location>
</feature>
<name>A0A2U1LWX4_ARTAN</name>
<dbReference type="PROSITE" id="PS50235">
    <property type="entry name" value="USP_3"/>
    <property type="match status" value="1"/>
</dbReference>
<feature type="compositionally biased region" description="Polar residues" evidence="3">
    <location>
        <begin position="577"/>
        <end position="594"/>
    </location>
</feature>
<feature type="region of interest" description="Disordered" evidence="3">
    <location>
        <begin position="421"/>
        <end position="457"/>
    </location>
</feature>
<evidence type="ECO:0000313" key="6">
    <source>
        <dbReference type="Proteomes" id="UP000245207"/>
    </source>
</evidence>
<comment type="function">
    <text evidence="2">Recognizes and hydrolyzes the peptide bond at the C-terminal Gly of ubiquitin. Involved in the processing of poly-ubiquitin precursors as well as that of ubiquitinated proteins.</text>
</comment>